<dbReference type="PROSITE" id="PS50837">
    <property type="entry name" value="NACHT"/>
    <property type="match status" value="1"/>
</dbReference>
<dbReference type="PANTHER" id="PTHR46082">
    <property type="entry name" value="ATP/GTP-BINDING PROTEIN-RELATED"/>
    <property type="match status" value="1"/>
</dbReference>
<dbReference type="Gene3D" id="2.130.10.10">
    <property type="entry name" value="YVTN repeat-like/Quinoprotein amine dehydrogenase"/>
    <property type="match status" value="2"/>
</dbReference>
<gene>
    <name evidence="5" type="ORF">FALBO_7282</name>
</gene>
<dbReference type="Gene3D" id="3.40.50.300">
    <property type="entry name" value="P-loop containing nucleotide triphosphate hydrolases"/>
    <property type="match status" value="1"/>
</dbReference>
<evidence type="ECO:0000256" key="3">
    <source>
        <dbReference type="SAM" id="MobiDB-lite"/>
    </source>
</evidence>
<keyword evidence="1" id="KW-0677">Repeat</keyword>
<dbReference type="Pfam" id="PF00400">
    <property type="entry name" value="WD40"/>
    <property type="match status" value="1"/>
</dbReference>
<dbReference type="EMBL" id="JAADYS010000963">
    <property type="protein sequence ID" value="KAF4465868.1"/>
    <property type="molecule type" value="Genomic_DNA"/>
</dbReference>
<sequence length="1250" mass="139167">MASPQTPADRQSFRIAIICARPREADAVALLFDHLWHEGADMYGQAPGDRNTYITGRIGDHNVVLAILPETGAHGAAAGTVSLRLSFTGLQLVLIVGVCGGVPHISNCDAFLGDVVVSKSIIQYDYGRQYQGSFAVKDSVEDRLARPNKDIRGLLAVFETEMMKARLQNKAAKYLGDLQNAARKKRYRANYQYPGANNDSLYAADYAHKHRNSCDVCDSDSYVFCDAASQASCAETGCDAAKLITRERFLEVAQVANFTPRIFIGRVGSGNRAMKNGEDRDQIAARYDIIAFEMEGAGAWDEVPCIIVKGICNYADSHPNKGWQDFAVAAAASVAKAILNRYTVDDGDRDQGHPGGRSIMSNSFGDGTRIMQDPQDDKTRIEDLEGGLLKDSCSWILNHKSFLEWRDDPNGGLLWIRADPRKGKTMLLCGIIDELIKENDGSYVAFFFCQETDSRINSATAVLRGLIYMLVKQRESLMKHLLQRYKGATKHLFEDANAWVALSIILTTMLQDPSSKGTVLVIDALDECIADLPKLLDLIIEVSNSAVRLIVSSRNWLEMDVLRTASRNVLVQLELKADAVSNAVDIFINHRVEGLPQFGKDDGPLKEAVRQLLSDNADGTFLWVEIACKAVHNPRLPKYDVIRKIKEFPEGLVPLYQRMINYTLSSPSADLHKQVLATMAIVYRPVTLQELASLVPELRPFRNDLDEIKRVVEACGSFLYIRQDVVYFVHQSAKDFLLSTSSDFLSASGVSQQHHVVSMASLDMLSKILKRDIYNLGTPGFLIDDVKPPIPNSMDPIHYCRDYWVHHLQHSGLTIDDPIMNAGGALDEFLRAKLLNWLEALNWAGKLGEGLIAMALLYDLVRNVEALRHVIMSASQVAHYFRPALETTPIQLYTSGLLFSPPRTEKLFFSSENKDPYLLSYHKVDVPDEWSENLSTLTSPPTHTQLASVRLSADKTRILTQSTDGRVQVWDTTTGRCLHTGPILKDATYCQVAFSRDLRYMAIAREANLKICNLSADAAPVGDKIKTKTLSLLTKVYNHVSEKASIRKVVFSDDSEKIASVSEDRQVCIRDVRSGTVVQTWRSSLDATFDGLKFSRDGREVFLWTMNQLQIWDIASGKLRLGRTYECRTIHDVDSSADLRFLAICCDKSTFISDRKTGSLIGNINLPRGVTEIAFNSDSNDSLRTVAGTFSLKDGGRAFHLSLDGKWIMRDTERIVWLPEDYQVQSKEISGNTIVIAGTEGGFITAQFRS</sequence>
<feature type="region of interest" description="Disordered" evidence="3">
    <location>
        <begin position="345"/>
        <end position="373"/>
    </location>
</feature>
<dbReference type="InterPro" id="IPR027417">
    <property type="entry name" value="P-loop_NTPase"/>
</dbReference>
<dbReference type="SUPFAM" id="SSF69322">
    <property type="entry name" value="Tricorn protease domain 2"/>
    <property type="match status" value="1"/>
</dbReference>
<dbReference type="OrthoDB" id="538223at2759"/>
<dbReference type="GO" id="GO:0009116">
    <property type="term" value="P:nucleoside metabolic process"/>
    <property type="evidence" value="ECO:0007669"/>
    <property type="project" value="InterPro"/>
</dbReference>
<organism evidence="5 6">
    <name type="scientific">Fusarium albosuccineum</name>
    <dbReference type="NCBI Taxonomy" id="1237068"/>
    <lineage>
        <taxon>Eukaryota</taxon>
        <taxon>Fungi</taxon>
        <taxon>Dikarya</taxon>
        <taxon>Ascomycota</taxon>
        <taxon>Pezizomycotina</taxon>
        <taxon>Sordariomycetes</taxon>
        <taxon>Hypocreomycetidae</taxon>
        <taxon>Hypocreales</taxon>
        <taxon>Nectriaceae</taxon>
        <taxon>Fusarium</taxon>
        <taxon>Fusarium decemcellulare species complex</taxon>
    </lineage>
</organism>
<dbReference type="SUPFAM" id="SSF53167">
    <property type="entry name" value="Purine and uridine phosphorylases"/>
    <property type="match status" value="1"/>
</dbReference>
<evidence type="ECO:0000313" key="6">
    <source>
        <dbReference type="Proteomes" id="UP000554235"/>
    </source>
</evidence>
<keyword evidence="2" id="KW-0853">WD repeat</keyword>
<name>A0A8H4LDW4_9HYPO</name>
<dbReference type="SUPFAM" id="SSF52540">
    <property type="entry name" value="P-loop containing nucleoside triphosphate hydrolases"/>
    <property type="match status" value="1"/>
</dbReference>
<evidence type="ECO:0000256" key="1">
    <source>
        <dbReference type="ARBA" id="ARBA00022737"/>
    </source>
</evidence>
<evidence type="ECO:0000259" key="4">
    <source>
        <dbReference type="PROSITE" id="PS50837"/>
    </source>
</evidence>
<dbReference type="GO" id="GO:0003824">
    <property type="term" value="F:catalytic activity"/>
    <property type="evidence" value="ECO:0007669"/>
    <property type="project" value="InterPro"/>
</dbReference>
<dbReference type="InterPro" id="IPR000845">
    <property type="entry name" value="Nucleoside_phosphorylase_d"/>
</dbReference>
<feature type="domain" description="NACHT" evidence="4">
    <location>
        <begin position="412"/>
        <end position="554"/>
    </location>
</feature>
<dbReference type="InterPro" id="IPR007111">
    <property type="entry name" value="NACHT_NTPase"/>
</dbReference>
<dbReference type="Pfam" id="PF24883">
    <property type="entry name" value="NPHP3_N"/>
    <property type="match status" value="1"/>
</dbReference>
<dbReference type="InterPro" id="IPR053137">
    <property type="entry name" value="NLR-like"/>
</dbReference>
<dbReference type="InterPro" id="IPR035994">
    <property type="entry name" value="Nucleoside_phosphorylase_sf"/>
</dbReference>
<evidence type="ECO:0000256" key="2">
    <source>
        <dbReference type="PROSITE-ProRule" id="PRU00221"/>
    </source>
</evidence>
<proteinExistence type="predicted"/>
<dbReference type="InterPro" id="IPR056884">
    <property type="entry name" value="NPHP3-like_N"/>
</dbReference>
<keyword evidence="6" id="KW-1185">Reference proteome</keyword>
<dbReference type="SMART" id="SM00320">
    <property type="entry name" value="WD40"/>
    <property type="match status" value="3"/>
</dbReference>
<dbReference type="InterPro" id="IPR001680">
    <property type="entry name" value="WD40_rpt"/>
</dbReference>
<dbReference type="PANTHER" id="PTHR46082:SF6">
    <property type="entry name" value="AAA+ ATPASE DOMAIN-CONTAINING PROTEIN-RELATED"/>
    <property type="match status" value="1"/>
</dbReference>
<dbReference type="AlphaFoldDB" id="A0A8H4LDW4"/>
<dbReference type="Proteomes" id="UP000554235">
    <property type="component" value="Unassembled WGS sequence"/>
</dbReference>
<evidence type="ECO:0000313" key="5">
    <source>
        <dbReference type="EMBL" id="KAF4465868.1"/>
    </source>
</evidence>
<reference evidence="5 6" key="1">
    <citation type="submission" date="2020-01" db="EMBL/GenBank/DDBJ databases">
        <title>Identification and distribution of gene clusters putatively required for synthesis of sphingolipid metabolism inhibitors in phylogenetically diverse species of the filamentous fungus Fusarium.</title>
        <authorList>
            <person name="Kim H.-S."/>
            <person name="Busman M."/>
            <person name="Brown D.W."/>
            <person name="Divon H."/>
            <person name="Uhlig S."/>
            <person name="Proctor R.H."/>
        </authorList>
    </citation>
    <scope>NUCLEOTIDE SEQUENCE [LARGE SCALE GENOMIC DNA]</scope>
    <source>
        <strain evidence="5 6">NRRL 20459</strain>
    </source>
</reference>
<accession>A0A8H4LDW4</accession>
<dbReference type="InterPro" id="IPR015943">
    <property type="entry name" value="WD40/YVTN_repeat-like_dom_sf"/>
</dbReference>
<dbReference type="PROSITE" id="PS50082">
    <property type="entry name" value="WD_REPEATS_2"/>
    <property type="match status" value="1"/>
</dbReference>
<feature type="repeat" description="WD" evidence="2">
    <location>
        <begin position="946"/>
        <end position="980"/>
    </location>
</feature>
<comment type="caution">
    <text evidence="5">The sequence shown here is derived from an EMBL/GenBank/DDBJ whole genome shotgun (WGS) entry which is preliminary data.</text>
</comment>
<dbReference type="Pfam" id="PF01048">
    <property type="entry name" value="PNP_UDP_1"/>
    <property type="match status" value="1"/>
</dbReference>
<protein>
    <submittedName>
        <fullName evidence="5">Vegetatible incompatibility het-e-1</fullName>
    </submittedName>
</protein>
<dbReference type="Gene3D" id="3.40.50.1580">
    <property type="entry name" value="Nucleoside phosphorylase domain"/>
    <property type="match status" value="1"/>
</dbReference>